<dbReference type="KEGG" id="sulj:SJPD1_0055"/>
<gene>
    <name evidence="1" type="ORF">SJPD1_0055</name>
</gene>
<name>A0A290HS13_9BACT</name>
<accession>A0A290HS13</accession>
<sequence>MEDTFSSVVDITPPIKSKISGGEFVIAYGNYTLKEKTYPCFGLRWTIDPTQDKEEQEKGYPENGEYLTLPLGEDDIDEIIRFLQQYKTKLKRLR</sequence>
<dbReference type="AlphaFoldDB" id="A0A290HS13"/>
<proteinExistence type="predicted"/>
<organism evidence="1 2">
    <name type="scientific">Sulfurospirillum diekertiae</name>
    <dbReference type="NCBI Taxonomy" id="1854492"/>
    <lineage>
        <taxon>Bacteria</taxon>
        <taxon>Pseudomonadati</taxon>
        <taxon>Campylobacterota</taxon>
        <taxon>Epsilonproteobacteria</taxon>
        <taxon>Campylobacterales</taxon>
        <taxon>Sulfurospirillaceae</taxon>
        <taxon>Sulfurospirillum</taxon>
    </lineage>
</organism>
<evidence type="ECO:0000313" key="1">
    <source>
        <dbReference type="EMBL" id="ATB68189.1"/>
    </source>
</evidence>
<dbReference type="RefSeq" id="WP_138070092.1">
    <property type="nucleotide sequence ID" value="NZ_CP023275.1"/>
</dbReference>
<evidence type="ECO:0000313" key="2">
    <source>
        <dbReference type="Proteomes" id="UP000217349"/>
    </source>
</evidence>
<dbReference type="Proteomes" id="UP000217349">
    <property type="component" value="Chromosome"/>
</dbReference>
<reference evidence="2" key="1">
    <citation type="submission" date="2017-09" db="EMBL/GenBank/DDBJ databases">
        <title>The complete genome of Sulfurospirillum sp. JPD-1.</title>
        <authorList>
            <person name="Goris T."/>
        </authorList>
    </citation>
    <scope>NUCLEOTIDE SEQUENCE [LARGE SCALE GENOMIC DNA]</scope>
    <source>
        <strain evidence="2">JPD-1</strain>
    </source>
</reference>
<protein>
    <submittedName>
        <fullName evidence="1">Uncharacterized protein</fullName>
    </submittedName>
</protein>
<dbReference type="EMBL" id="CP023275">
    <property type="protein sequence ID" value="ATB68189.1"/>
    <property type="molecule type" value="Genomic_DNA"/>
</dbReference>